<sequence>TEVKLVPYCGLRKVYGFNNLINGPLKI</sequence>
<dbReference type="SUPFAM" id="SSF51278">
    <property type="entry name" value="Urease, beta-subunit"/>
    <property type="match status" value="1"/>
</dbReference>
<dbReference type="EMBL" id="UINC01049772">
    <property type="protein sequence ID" value="SVB61947.1"/>
    <property type="molecule type" value="Genomic_DNA"/>
</dbReference>
<accession>A0A382FII6</accession>
<reference evidence="1" key="1">
    <citation type="submission" date="2018-05" db="EMBL/GenBank/DDBJ databases">
        <authorList>
            <person name="Lanie J.A."/>
            <person name="Ng W.-L."/>
            <person name="Kazmierczak K.M."/>
            <person name="Andrzejewski T.M."/>
            <person name="Davidsen T.M."/>
            <person name="Wayne K.J."/>
            <person name="Tettelin H."/>
            <person name="Glass J.I."/>
            <person name="Rusch D."/>
            <person name="Podicherti R."/>
            <person name="Tsui H.-C.T."/>
            <person name="Winkler M.E."/>
        </authorList>
    </citation>
    <scope>NUCLEOTIDE SEQUENCE</scope>
</reference>
<protein>
    <submittedName>
        <fullName evidence="1">Uncharacterized protein</fullName>
    </submittedName>
</protein>
<gene>
    <name evidence="1" type="ORF">METZ01_LOCUS214801</name>
</gene>
<proteinExistence type="predicted"/>
<feature type="non-terminal residue" evidence="1">
    <location>
        <position position="1"/>
    </location>
</feature>
<name>A0A382FII6_9ZZZZ</name>
<organism evidence="1">
    <name type="scientific">marine metagenome</name>
    <dbReference type="NCBI Taxonomy" id="408172"/>
    <lineage>
        <taxon>unclassified sequences</taxon>
        <taxon>metagenomes</taxon>
        <taxon>ecological metagenomes</taxon>
    </lineage>
</organism>
<evidence type="ECO:0000313" key="1">
    <source>
        <dbReference type="EMBL" id="SVB61947.1"/>
    </source>
</evidence>
<dbReference type="AlphaFoldDB" id="A0A382FII6"/>
<dbReference type="InterPro" id="IPR036461">
    <property type="entry name" value="Urease_betasu_sf"/>
</dbReference>